<gene>
    <name evidence="5 9" type="primary">mutL</name>
    <name evidence="9" type="ORF">J4N46_01710</name>
</gene>
<evidence type="ECO:0000256" key="1">
    <source>
        <dbReference type="ARBA" id="ARBA00006082"/>
    </source>
</evidence>
<reference evidence="9 10" key="1">
    <citation type="submission" date="2021-03" db="EMBL/GenBank/DDBJ databases">
        <title>Isolation and description of Capnocytophaga bilenii sp. nov., a novel Capnocytophaga species, isolated from a gingivitis subject.</title>
        <authorList>
            <person name="Antezack A."/>
            <person name="Monnet-Corti V."/>
            <person name="La Scola B."/>
        </authorList>
    </citation>
    <scope>NUCLEOTIDE SEQUENCE [LARGE SCALE GENOMIC DNA]</scope>
    <source>
        <strain evidence="9 10">Marseille-Q4570</strain>
    </source>
</reference>
<accession>A0ABS3PV13</accession>
<dbReference type="Gene3D" id="3.30.565.10">
    <property type="entry name" value="Histidine kinase-like ATPase, C-terminal domain"/>
    <property type="match status" value="1"/>
</dbReference>
<dbReference type="InterPro" id="IPR014721">
    <property type="entry name" value="Ribsml_uS5_D2-typ_fold_subgr"/>
</dbReference>
<dbReference type="InterPro" id="IPR014790">
    <property type="entry name" value="MutL_C"/>
</dbReference>
<dbReference type="InterPro" id="IPR042121">
    <property type="entry name" value="MutL_C_regsub"/>
</dbReference>
<evidence type="ECO:0000259" key="8">
    <source>
        <dbReference type="SMART" id="SM01340"/>
    </source>
</evidence>
<dbReference type="PANTHER" id="PTHR10073">
    <property type="entry name" value="DNA MISMATCH REPAIR PROTEIN MLH, PMS, MUTL"/>
    <property type="match status" value="1"/>
</dbReference>
<dbReference type="RefSeq" id="WP_208057792.1">
    <property type="nucleotide sequence ID" value="NZ_JAGDYP010000001.1"/>
</dbReference>
<comment type="caution">
    <text evidence="9">The sequence shown here is derived from an EMBL/GenBank/DDBJ whole genome shotgun (WGS) entry which is preliminary data.</text>
</comment>
<protein>
    <recommendedName>
        <fullName evidence="2 5">DNA mismatch repair protein MutL</fullName>
    </recommendedName>
</protein>
<dbReference type="NCBIfam" id="TIGR00585">
    <property type="entry name" value="mutl"/>
    <property type="match status" value="1"/>
</dbReference>
<keyword evidence="4 5" id="KW-0234">DNA repair</keyword>
<keyword evidence="3 5" id="KW-0227">DNA damage</keyword>
<feature type="domain" description="DNA mismatch repair protein S5" evidence="8">
    <location>
        <begin position="208"/>
        <end position="327"/>
    </location>
</feature>
<dbReference type="PROSITE" id="PS00058">
    <property type="entry name" value="DNA_MISMATCH_REPAIR_1"/>
    <property type="match status" value="1"/>
</dbReference>
<dbReference type="InterPro" id="IPR002099">
    <property type="entry name" value="MutL/Mlh/PMS"/>
</dbReference>
<dbReference type="SUPFAM" id="SSF55874">
    <property type="entry name" value="ATPase domain of HSP90 chaperone/DNA topoisomerase II/histidine kinase"/>
    <property type="match status" value="1"/>
</dbReference>
<dbReference type="Pfam" id="PF08676">
    <property type="entry name" value="MutL_C"/>
    <property type="match status" value="1"/>
</dbReference>
<keyword evidence="9" id="KW-0378">Hydrolase</keyword>
<evidence type="ECO:0000256" key="2">
    <source>
        <dbReference type="ARBA" id="ARBA00021975"/>
    </source>
</evidence>
<feature type="region of interest" description="Disordered" evidence="6">
    <location>
        <begin position="365"/>
        <end position="386"/>
    </location>
</feature>
<dbReference type="EMBL" id="JAGDYP010000001">
    <property type="protein sequence ID" value="MBO1883168.1"/>
    <property type="molecule type" value="Genomic_DNA"/>
</dbReference>
<evidence type="ECO:0000256" key="5">
    <source>
        <dbReference type="HAMAP-Rule" id="MF_00149"/>
    </source>
</evidence>
<evidence type="ECO:0000313" key="9">
    <source>
        <dbReference type="EMBL" id="MBO1883168.1"/>
    </source>
</evidence>
<dbReference type="Pfam" id="PF13589">
    <property type="entry name" value="HATPase_c_3"/>
    <property type="match status" value="1"/>
</dbReference>
<dbReference type="PANTHER" id="PTHR10073:SF12">
    <property type="entry name" value="DNA MISMATCH REPAIR PROTEIN MLH1"/>
    <property type="match status" value="1"/>
</dbReference>
<feature type="domain" description="MutL C-terminal dimerisation" evidence="7">
    <location>
        <begin position="428"/>
        <end position="569"/>
    </location>
</feature>
<evidence type="ECO:0000256" key="3">
    <source>
        <dbReference type="ARBA" id="ARBA00022763"/>
    </source>
</evidence>
<evidence type="ECO:0000256" key="6">
    <source>
        <dbReference type="SAM" id="MobiDB-lite"/>
    </source>
</evidence>
<dbReference type="GO" id="GO:0004519">
    <property type="term" value="F:endonuclease activity"/>
    <property type="evidence" value="ECO:0007669"/>
    <property type="project" value="UniProtKB-KW"/>
</dbReference>
<dbReference type="InterPro" id="IPR013507">
    <property type="entry name" value="DNA_mismatch_S5_2-like"/>
</dbReference>
<dbReference type="Pfam" id="PF01119">
    <property type="entry name" value="DNA_mis_repair"/>
    <property type="match status" value="1"/>
</dbReference>
<dbReference type="HAMAP" id="MF_00149">
    <property type="entry name" value="DNA_mis_repair"/>
    <property type="match status" value="1"/>
</dbReference>
<keyword evidence="9" id="KW-0255">Endonuclease</keyword>
<dbReference type="InterPro" id="IPR020568">
    <property type="entry name" value="Ribosomal_Su5_D2-typ_SF"/>
</dbReference>
<dbReference type="Proteomes" id="UP000681610">
    <property type="component" value="Unassembled WGS sequence"/>
</dbReference>
<evidence type="ECO:0000313" key="10">
    <source>
        <dbReference type="Proteomes" id="UP000681610"/>
    </source>
</evidence>
<keyword evidence="10" id="KW-1185">Reference proteome</keyword>
<name>A0ABS3PV13_9FLAO</name>
<dbReference type="InterPro" id="IPR042120">
    <property type="entry name" value="MutL_C_dimsub"/>
</dbReference>
<dbReference type="Gene3D" id="3.30.230.10">
    <property type="match status" value="1"/>
</dbReference>
<dbReference type="InterPro" id="IPR014762">
    <property type="entry name" value="DNA_mismatch_repair_CS"/>
</dbReference>
<dbReference type="SUPFAM" id="SSF54211">
    <property type="entry name" value="Ribosomal protein S5 domain 2-like"/>
    <property type="match status" value="1"/>
</dbReference>
<dbReference type="CDD" id="cd00782">
    <property type="entry name" value="MutL_Trans"/>
    <property type="match status" value="1"/>
</dbReference>
<dbReference type="InterPro" id="IPR036890">
    <property type="entry name" value="HATPase_C_sf"/>
</dbReference>
<dbReference type="InterPro" id="IPR038973">
    <property type="entry name" value="MutL/Mlh/Pms-like"/>
</dbReference>
<organism evidence="9 10">
    <name type="scientific">Capnocytophaga bilenii</name>
    <dbReference type="NCBI Taxonomy" id="2819369"/>
    <lineage>
        <taxon>Bacteria</taxon>
        <taxon>Pseudomonadati</taxon>
        <taxon>Bacteroidota</taxon>
        <taxon>Flavobacteriia</taxon>
        <taxon>Flavobacteriales</taxon>
        <taxon>Flavobacteriaceae</taxon>
        <taxon>Capnocytophaga</taxon>
    </lineage>
</organism>
<dbReference type="InterPro" id="IPR020667">
    <property type="entry name" value="DNA_mismatch_repair_MutL"/>
</dbReference>
<dbReference type="SMART" id="SM00853">
    <property type="entry name" value="MutL_C"/>
    <property type="match status" value="1"/>
</dbReference>
<evidence type="ECO:0000259" key="7">
    <source>
        <dbReference type="SMART" id="SM00853"/>
    </source>
</evidence>
<dbReference type="InterPro" id="IPR037198">
    <property type="entry name" value="MutL_C_sf"/>
</dbReference>
<keyword evidence="9" id="KW-0540">Nuclease</keyword>
<evidence type="ECO:0000256" key="4">
    <source>
        <dbReference type="ARBA" id="ARBA00023204"/>
    </source>
</evidence>
<dbReference type="Gene3D" id="3.30.1370.100">
    <property type="entry name" value="MutL, C-terminal domain, regulatory subdomain"/>
    <property type="match status" value="1"/>
</dbReference>
<dbReference type="Gene3D" id="3.30.1540.20">
    <property type="entry name" value="MutL, C-terminal domain, dimerisation subdomain"/>
    <property type="match status" value="1"/>
</dbReference>
<proteinExistence type="inferred from homology"/>
<dbReference type="CDD" id="cd16926">
    <property type="entry name" value="HATPase_MutL-MLH-PMS-like"/>
    <property type="match status" value="1"/>
</dbReference>
<comment type="similarity">
    <text evidence="1 5">Belongs to the DNA mismatch repair MutL/HexB family.</text>
</comment>
<dbReference type="SMART" id="SM01340">
    <property type="entry name" value="DNA_mis_repair"/>
    <property type="match status" value="1"/>
</dbReference>
<comment type="function">
    <text evidence="5">This protein is involved in the repair of mismatches in DNA. It is required for dam-dependent methyl-directed DNA mismatch repair. May act as a 'molecular matchmaker', a protein that promotes the formation of a stable complex between two or more DNA-binding proteins in an ATP-dependent manner without itself being part of a final effector complex.</text>
</comment>
<sequence length="611" mass="68771">MDIIKLLPDHVANQIAAGEVIQRPASAVKELMENAIDAKATIIKLLIKDAGKTLVQVIDNGIGMSPTDARLAFERHATSKIQRAEDLFSLQTKGFRGEALASIAAIAHIEMQTKRDEDELGTEIFIEGSNISRQEPCVCPNGTSIAMKNLFFNIPARRNFLKSDTVEVRHILDEFQRVALAHPAIHFYLYNNGSELFNLPATNFRQRIVHLFGNKTNEKLVPIIAEDTNVVRISGFIVKPNFLAKNKNLQFLLVNHRFVRSQYLNHAIAAAYEGLIQPTQKPEYFINLEVDPATIDINIHPTKTEIKFEEEHTIYALLKSAIKHSLGQFNIAPTLDFSKDPTFDIPYAYKDKEATFPKITVDPNFNPFKEEGQQRSNGGGSYQPSFSKKTASWESLYTGIESAISQIEPMQATNTLFEQPQVLPQSKKIITLAQKYLVTTLGGELIIINRNRAHQRILYERFMRNLSRNHSSSQQLMFPYELAFGAEELAIIGSLRGLFEQIGFTFDIEADRICISGVPMHLTESEIPHIFNNLIQEHIEALPSSENTQKEAFAKALSRSLAVKTGQVLSEEEQEVLVNNLFSCEEVLISPFGKRIYYNLSGNEIGAMFND</sequence>
<dbReference type="SUPFAM" id="SSF118116">
    <property type="entry name" value="DNA mismatch repair protein MutL"/>
    <property type="match status" value="1"/>
</dbReference>